<gene>
    <name evidence="2" type="ORF">ACFSUD_13080</name>
</gene>
<dbReference type="RefSeq" id="WP_386375051.1">
    <property type="nucleotide sequence ID" value="NZ_JBHUMP010000011.1"/>
</dbReference>
<comment type="caution">
    <text evidence="2">The sequence shown here is derived from an EMBL/GenBank/DDBJ whole genome shotgun (WGS) entry which is preliminary data.</text>
</comment>
<feature type="region of interest" description="Disordered" evidence="1">
    <location>
        <begin position="1"/>
        <end position="143"/>
    </location>
</feature>
<evidence type="ECO:0000313" key="2">
    <source>
        <dbReference type="EMBL" id="MFD2740514.1"/>
    </source>
</evidence>
<dbReference type="EMBL" id="JBHUMP010000011">
    <property type="protein sequence ID" value="MFD2740514.1"/>
    <property type="molecule type" value="Genomic_DNA"/>
</dbReference>
<dbReference type="Proteomes" id="UP001597474">
    <property type="component" value="Unassembled WGS sequence"/>
</dbReference>
<feature type="compositionally biased region" description="Gly residues" evidence="1">
    <location>
        <begin position="49"/>
        <end position="59"/>
    </location>
</feature>
<keyword evidence="3" id="KW-1185">Reference proteome</keyword>
<name>A0ABW5U6I1_9RHOB</name>
<feature type="compositionally biased region" description="Low complexity" evidence="1">
    <location>
        <begin position="36"/>
        <end position="48"/>
    </location>
</feature>
<evidence type="ECO:0000313" key="3">
    <source>
        <dbReference type="Proteomes" id="UP001597474"/>
    </source>
</evidence>
<organism evidence="2 3">
    <name type="scientific">Sulfitobacter aestuarii</name>
    <dbReference type="NCBI Taxonomy" id="2161676"/>
    <lineage>
        <taxon>Bacteria</taxon>
        <taxon>Pseudomonadati</taxon>
        <taxon>Pseudomonadota</taxon>
        <taxon>Alphaproteobacteria</taxon>
        <taxon>Rhodobacterales</taxon>
        <taxon>Roseobacteraceae</taxon>
        <taxon>Sulfitobacter</taxon>
    </lineage>
</organism>
<protein>
    <submittedName>
        <fullName evidence="2">Uncharacterized protein</fullName>
    </submittedName>
</protein>
<evidence type="ECO:0000256" key="1">
    <source>
        <dbReference type="SAM" id="MobiDB-lite"/>
    </source>
</evidence>
<accession>A0ABW5U6I1</accession>
<sequence>MSSVILANPFISPPPPPPIHTAAQTPLVIVPAQGMAAGSSTGSTASHSGGSGSGSGHAGGHAPAPRAEPTRPRDSLPLAPNRPPDATPRSILAAQVEADEGSPPAGAGQSDPTALPENFPFHKKLPKVRMPDPLPTSPFLKQA</sequence>
<proteinExistence type="predicted"/>
<reference evidence="3" key="1">
    <citation type="journal article" date="2019" name="Int. J. Syst. Evol. Microbiol.">
        <title>The Global Catalogue of Microorganisms (GCM) 10K type strain sequencing project: providing services to taxonomists for standard genome sequencing and annotation.</title>
        <authorList>
            <consortium name="The Broad Institute Genomics Platform"/>
            <consortium name="The Broad Institute Genome Sequencing Center for Infectious Disease"/>
            <person name="Wu L."/>
            <person name="Ma J."/>
        </authorList>
    </citation>
    <scope>NUCLEOTIDE SEQUENCE [LARGE SCALE GENOMIC DNA]</scope>
    <source>
        <strain evidence="3">TISTR 2562</strain>
    </source>
</reference>